<protein>
    <submittedName>
        <fullName evidence="3">Uncharacterized protein</fullName>
    </submittedName>
</protein>
<keyword evidence="4" id="KW-1185">Reference proteome</keyword>
<comment type="caution">
    <text evidence="3">The sequence shown here is derived from an EMBL/GenBank/DDBJ whole genome shotgun (WGS) entry which is preliminary data.</text>
</comment>
<keyword evidence="2" id="KW-0812">Transmembrane</keyword>
<feature type="transmembrane region" description="Helical" evidence="2">
    <location>
        <begin position="54"/>
        <end position="73"/>
    </location>
</feature>
<dbReference type="EMBL" id="SADD01000007">
    <property type="protein sequence ID" value="RVU43219.1"/>
    <property type="molecule type" value="Genomic_DNA"/>
</dbReference>
<keyword evidence="2" id="KW-0472">Membrane</keyword>
<gene>
    <name evidence="3" type="ORF">EA187_13500</name>
</gene>
<dbReference type="RefSeq" id="WP_127780595.1">
    <property type="nucleotide sequence ID" value="NZ_SADD01000007.1"/>
</dbReference>
<keyword evidence="2" id="KW-1133">Transmembrane helix</keyword>
<organism evidence="3 4">
    <name type="scientific">Lujinxingia sediminis</name>
    <dbReference type="NCBI Taxonomy" id="2480984"/>
    <lineage>
        <taxon>Bacteria</taxon>
        <taxon>Deltaproteobacteria</taxon>
        <taxon>Bradymonadales</taxon>
        <taxon>Lujinxingiaceae</taxon>
        <taxon>Lujinxingia</taxon>
    </lineage>
</organism>
<name>A0ABY0CRL4_9DELT</name>
<accession>A0ABY0CRL4</accession>
<evidence type="ECO:0000256" key="2">
    <source>
        <dbReference type="SAM" id="Phobius"/>
    </source>
</evidence>
<dbReference type="Proteomes" id="UP000282926">
    <property type="component" value="Unassembled WGS sequence"/>
</dbReference>
<evidence type="ECO:0000313" key="3">
    <source>
        <dbReference type="EMBL" id="RVU43219.1"/>
    </source>
</evidence>
<reference evidence="3 4" key="1">
    <citation type="submission" date="2019-01" db="EMBL/GenBank/DDBJ databases">
        <title>Lujinxingia litoralis gen. nov., sp. nov. and Lujinxingia sediminis gen. nov., sp. nov., new members in the order Bradymonadales, isolated from coastal sediment.</title>
        <authorList>
            <person name="Li C.-M."/>
        </authorList>
    </citation>
    <scope>NUCLEOTIDE SEQUENCE [LARGE SCALE GENOMIC DNA]</scope>
    <source>
        <strain evidence="3 4">SEH01</strain>
    </source>
</reference>
<feature type="region of interest" description="Disordered" evidence="1">
    <location>
        <begin position="30"/>
        <end position="50"/>
    </location>
</feature>
<sequence length="148" mass="15404">MSHQPDPLKELYHQATDDALAVDPPDFETTWAAASSSPSSPGAVTFKGLHTAGGGPPVLAALLLILIVAAALLRPTAEAPRVEEPGTKPAAALAIAPTTIAPNTTEPTATEEDWDELARLADDIWSWQAPTDDFLLDETLDASSGNPG</sequence>
<evidence type="ECO:0000256" key="1">
    <source>
        <dbReference type="SAM" id="MobiDB-lite"/>
    </source>
</evidence>
<feature type="compositionally biased region" description="Low complexity" evidence="1">
    <location>
        <begin position="32"/>
        <end position="41"/>
    </location>
</feature>
<proteinExistence type="predicted"/>
<evidence type="ECO:0000313" key="4">
    <source>
        <dbReference type="Proteomes" id="UP000282926"/>
    </source>
</evidence>